<dbReference type="GO" id="GO:0005945">
    <property type="term" value="C:6-phosphofructokinase complex"/>
    <property type="evidence" value="ECO:0007669"/>
    <property type="project" value="TreeGrafter"/>
</dbReference>
<feature type="binding site" evidence="15">
    <location>
        <begin position="22"/>
        <end position="26"/>
    </location>
    <ligand>
        <name>ADP</name>
        <dbReference type="ChEBI" id="CHEBI:456216"/>
        <note>allosteric activator; ligand shared between dimeric partners</note>
    </ligand>
</feature>
<evidence type="ECO:0000256" key="11">
    <source>
        <dbReference type="ARBA" id="ARBA00022840"/>
    </source>
</evidence>
<feature type="binding site" description="in other chain" evidence="15">
    <location>
        <position position="223"/>
    </location>
    <ligand>
        <name>substrate</name>
        <note>ligand shared between dimeric partners</note>
    </ligand>
</feature>
<feature type="binding site" evidence="15">
    <location>
        <position position="104"/>
    </location>
    <ligand>
        <name>Mg(2+)</name>
        <dbReference type="ChEBI" id="CHEBI:18420"/>
        <note>catalytic</note>
    </ligand>
</feature>
<sequence length="321" mass="34455">MIHKIGVLTSGGDSPGMNAVIRGVTRYALYKGIAVEGILRGYEGLLREESIPLDRRSVGEIIHRGGTMLKTARSEEFKQVSAQHRGIQYLRSKGVDGLVVIGGDGSMKGAECLGKLGMPTITIPGTIDNDMAGTEYTIGFDTAVNTVLDAVNRIRDTAFSHDRVAIVEVMGRQAGFIALHAGIACGAEIVLVPEKNITLPEIKKRLVASHQQGKTSSIIIVAEGAMTGEEVYQYIKENTANMNPSLTVLGYIQRGGAPTARDVMMASVFSEKAIDSLIHGVENAIIGLVHCEVVATPYEAAQQYKFAINNDMYNLVHALGQ</sequence>
<dbReference type="Gene3D" id="3.40.50.450">
    <property type="match status" value="1"/>
</dbReference>
<comment type="activity regulation">
    <text evidence="15">Allosterically activated by ADP and other diphosphonucleosides, and allosterically inhibited by phosphoenolpyruvate.</text>
</comment>
<evidence type="ECO:0000256" key="9">
    <source>
        <dbReference type="ARBA" id="ARBA00022741"/>
    </source>
</evidence>
<dbReference type="GO" id="GO:0046872">
    <property type="term" value="F:metal ion binding"/>
    <property type="evidence" value="ECO:0007669"/>
    <property type="project" value="UniProtKB-KW"/>
</dbReference>
<evidence type="ECO:0000256" key="12">
    <source>
        <dbReference type="ARBA" id="ARBA00022842"/>
    </source>
</evidence>
<keyword evidence="9 15" id="KW-0547">Nucleotide-binding</keyword>
<dbReference type="InterPro" id="IPR012828">
    <property type="entry name" value="PFKA_ATP_prok"/>
</dbReference>
<organism evidence="17 18">
    <name type="scientific">Megasphaera paucivorans</name>
    <dbReference type="NCBI Taxonomy" id="349095"/>
    <lineage>
        <taxon>Bacteria</taxon>
        <taxon>Bacillati</taxon>
        <taxon>Bacillota</taxon>
        <taxon>Negativicutes</taxon>
        <taxon>Veillonellales</taxon>
        <taxon>Veillonellaceae</taxon>
        <taxon>Megasphaera</taxon>
    </lineage>
</organism>
<evidence type="ECO:0000256" key="15">
    <source>
        <dbReference type="HAMAP-Rule" id="MF_00339"/>
    </source>
</evidence>
<dbReference type="Gene3D" id="3.40.50.460">
    <property type="entry name" value="Phosphofructokinase domain"/>
    <property type="match status" value="1"/>
</dbReference>
<evidence type="ECO:0000256" key="5">
    <source>
        <dbReference type="ARBA" id="ARBA00022490"/>
    </source>
</evidence>
<protein>
    <recommendedName>
        <fullName evidence="15">ATP-dependent 6-phosphofructokinase</fullName>
        <shortName evidence="15">ATP-PFK</shortName>
        <shortName evidence="15">Phosphofructokinase</shortName>
        <ecNumber evidence="15">2.7.1.11</ecNumber>
    </recommendedName>
    <alternativeName>
        <fullName evidence="15">Phosphohexokinase</fullName>
    </alternativeName>
</protein>
<dbReference type="InterPro" id="IPR000023">
    <property type="entry name" value="Phosphofructokinase_dom"/>
</dbReference>
<dbReference type="InterPro" id="IPR022953">
    <property type="entry name" value="ATP_PFK"/>
</dbReference>
<dbReference type="GO" id="GO:0070095">
    <property type="term" value="F:fructose-6-phosphate binding"/>
    <property type="evidence" value="ECO:0007669"/>
    <property type="project" value="TreeGrafter"/>
</dbReference>
<evidence type="ECO:0000256" key="14">
    <source>
        <dbReference type="ARBA" id="ARBA00048070"/>
    </source>
</evidence>
<evidence type="ECO:0000256" key="1">
    <source>
        <dbReference type="ARBA" id="ARBA00001946"/>
    </source>
</evidence>
<dbReference type="GO" id="GO:0005524">
    <property type="term" value="F:ATP binding"/>
    <property type="evidence" value="ECO:0007669"/>
    <property type="project" value="UniProtKB-KW"/>
</dbReference>
<dbReference type="FunFam" id="3.40.50.460:FF:000002">
    <property type="entry name" value="ATP-dependent 6-phosphofructokinase"/>
    <property type="match status" value="1"/>
</dbReference>
<keyword evidence="10 15" id="KW-0418">Kinase</keyword>
<evidence type="ECO:0000256" key="4">
    <source>
        <dbReference type="ARBA" id="ARBA00004679"/>
    </source>
</evidence>
<dbReference type="NCBIfam" id="NF002872">
    <property type="entry name" value="PRK03202.1"/>
    <property type="match status" value="1"/>
</dbReference>
<evidence type="ECO:0000259" key="16">
    <source>
        <dbReference type="Pfam" id="PF00365"/>
    </source>
</evidence>
<name>A0A1G9R1P8_9FIRM</name>
<keyword evidence="6 15" id="KW-0021">Allosteric enzyme</keyword>
<feature type="binding site" description="in other chain" evidence="15">
    <location>
        <begin position="214"/>
        <end position="216"/>
    </location>
    <ligand>
        <name>ADP</name>
        <dbReference type="ChEBI" id="CHEBI:456216"/>
        <note>allosteric activator; ligand shared between dimeric partners</note>
    </ligand>
</feature>
<evidence type="ECO:0000256" key="7">
    <source>
        <dbReference type="ARBA" id="ARBA00022679"/>
    </source>
</evidence>
<dbReference type="OrthoDB" id="9802503at2"/>
<dbReference type="AlphaFoldDB" id="A0A1G9R1P8"/>
<feature type="binding site" evidence="15">
    <location>
        <position position="163"/>
    </location>
    <ligand>
        <name>substrate</name>
        <note>ligand shared between dimeric partners</note>
    </ligand>
</feature>
<dbReference type="EMBL" id="FNHQ01000002">
    <property type="protein sequence ID" value="SDM17216.1"/>
    <property type="molecule type" value="Genomic_DNA"/>
</dbReference>
<evidence type="ECO:0000256" key="13">
    <source>
        <dbReference type="ARBA" id="ARBA00023152"/>
    </source>
</evidence>
<evidence type="ECO:0000256" key="10">
    <source>
        <dbReference type="ARBA" id="ARBA00022777"/>
    </source>
</evidence>
<comment type="pathway">
    <text evidence="4 15">Carbohydrate degradation; glycolysis; D-glyceraldehyde 3-phosphate and glycerone phosphate from D-glucose: step 3/4.</text>
</comment>
<feature type="active site" description="Proton acceptor" evidence="15">
    <location>
        <position position="128"/>
    </location>
</feature>
<keyword evidence="18" id="KW-1185">Reference proteome</keyword>
<proteinExistence type="inferred from homology"/>
<keyword evidence="11 15" id="KW-0067">ATP-binding</keyword>
<feature type="binding site" description="in other chain" evidence="15">
    <location>
        <begin position="170"/>
        <end position="172"/>
    </location>
    <ligand>
        <name>substrate</name>
        <note>ligand shared between dimeric partners</note>
    </ligand>
</feature>
<keyword evidence="8 15" id="KW-0479">Metal-binding</keyword>
<keyword evidence="13 15" id="KW-0324">Glycolysis</keyword>
<accession>A0A1G9R1P8</accession>
<keyword evidence="5 15" id="KW-0963">Cytoplasm</keyword>
<comment type="cofactor">
    <cofactor evidence="1 15">
        <name>Mg(2+)</name>
        <dbReference type="ChEBI" id="CHEBI:18420"/>
    </cofactor>
</comment>
<evidence type="ECO:0000256" key="2">
    <source>
        <dbReference type="ARBA" id="ARBA00002659"/>
    </source>
</evidence>
<dbReference type="GO" id="GO:0003872">
    <property type="term" value="F:6-phosphofructokinase activity"/>
    <property type="evidence" value="ECO:0007669"/>
    <property type="project" value="UniProtKB-UniRule"/>
</dbReference>
<dbReference type="PANTHER" id="PTHR13697:SF4">
    <property type="entry name" value="ATP-DEPENDENT 6-PHOSPHOFRUCTOKINASE"/>
    <property type="match status" value="1"/>
</dbReference>
<dbReference type="Pfam" id="PF00365">
    <property type="entry name" value="PFK"/>
    <property type="match status" value="1"/>
</dbReference>
<dbReference type="GO" id="GO:0016208">
    <property type="term" value="F:AMP binding"/>
    <property type="evidence" value="ECO:0007669"/>
    <property type="project" value="TreeGrafter"/>
</dbReference>
<evidence type="ECO:0000256" key="3">
    <source>
        <dbReference type="ARBA" id="ARBA00004496"/>
    </source>
</evidence>
<feature type="binding site" description="in other chain" evidence="15">
    <location>
        <position position="155"/>
    </location>
    <ligand>
        <name>ADP</name>
        <dbReference type="ChEBI" id="CHEBI:456216"/>
        <note>allosteric activator; ligand shared between dimeric partners</note>
    </ligand>
</feature>
<gene>
    <name evidence="15" type="primary">pfkA</name>
    <name evidence="17" type="ORF">SAMN05660299_00363</name>
</gene>
<comment type="similarity">
    <text evidence="15">Belongs to the phosphofructokinase type A (PFKA) family. ATP-dependent PFK group I subfamily. Prokaryotic clade 'B1' sub-subfamily.</text>
</comment>
<dbReference type="UniPathway" id="UPA00109">
    <property type="reaction ID" value="UER00182"/>
</dbReference>
<comment type="subunit">
    <text evidence="15">Homotetramer.</text>
</comment>
<dbReference type="GO" id="GO:0030388">
    <property type="term" value="P:fructose 1,6-bisphosphate metabolic process"/>
    <property type="evidence" value="ECO:0007669"/>
    <property type="project" value="TreeGrafter"/>
</dbReference>
<dbReference type="GO" id="GO:0048029">
    <property type="term" value="F:monosaccharide binding"/>
    <property type="evidence" value="ECO:0007669"/>
    <property type="project" value="TreeGrafter"/>
</dbReference>
<feature type="domain" description="Phosphofructokinase" evidence="16">
    <location>
        <begin position="4"/>
        <end position="276"/>
    </location>
</feature>
<comment type="function">
    <text evidence="2 15">Catalyzes the phosphorylation of D-fructose 6-phosphate to fructose 1,6-bisphosphate by ATP, the first committing step of glycolysis.</text>
</comment>
<dbReference type="PRINTS" id="PR00476">
    <property type="entry name" value="PHFRCTKINASE"/>
</dbReference>
<comment type="caution">
    <text evidence="15">Lacks conserved residue(s) required for the propagation of feature annotation.</text>
</comment>
<dbReference type="GO" id="GO:0042802">
    <property type="term" value="F:identical protein binding"/>
    <property type="evidence" value="ECO:0007669"/>
    <property type="project" value="TreeGrafter"/>
</dbReference>
<dbReference type="PIRSF" id="PIRSF000532">
    <property type="entry name" value="ATP_PFK_prok"/>
    <property type="match status" value="1"/>
</dbReference>
<feature type="binding site" evidence="15">
    <location>
        <begin position="73"/>
        <end position="74"/>
    </location>
    <ligand>
        <name>ATP</name>
        <dbReference type="ChEBI" id="CHEBI:30616"/>
    </ligand>
</feature>
<keyword evidence="12 15" id="KW-0460">Magnesium</keyword>
<keyword evidence="7 15" id="KW-0808">Transferase</keyword>
<dbReference type="FunFam" id="3.40.50.450:FF:000001">
    <property type="entry name" value="ATP-dependent 6-phosphofructokinase"/>
    <property type="match status" value="1"/>
</dbReference>
<dbReference type="HAMAP" id="MF_00339">
    <property type="entry name" value="Phosphofructokinase_I_B1"/>
    <property type="match status" value="1"/>
</dbReference>
<evidence type="ECO:0000256" key="8">
    <source>
        <dbReference type="ARBA" id="ARBA00022723"/>
    </source>
</evidence>
<dbReference type="SUPFAM" id="SSF53784">
    <property type="entry name" value="Phosphofructokinase"/>
    <property type="match status" value="1"/>
</dbReference>
<dbReference type="InterPro" id="IPR035966">
    <property type="entry name" value="PKF_sf"/>
</dbReference>
<dbReference type="GO" id="GO:0006002">
    <property type="term" value="P:fructose 6-phosphate metabolic process"/>
    <property type="evidence" value="ECO:0007669"/>
    <property type="project" value="InterPro"/>
</dbReference>
<evidence type="ECO:0000313" key="18">
    <source>
        <dbReference type="Proteomes" id="UP000199309"/>
    </source>
</evidence>
<dbReference type="Proteomes" id="UP000199309">
    <property type="component" value="Unassembled WGS sequence"/>
</dbReference>
<dbReference type="InterPro" id="IPR012003">
    <property type="entry name" value="ATP_PFK_prok-type"/>
</dbReference>
<evidence type="ECO:0000256" key="6">
    <source>
        <dbReference type="ARBA" id="ARBA00022533"/>
    </source>
</evidence>
<reference evidence="17 18" key="1">
    <citation type="submission" date="2016-10" db="EMBL/GenBank/DDBJ databases">
        <authorList>
            <person name="de Groot N.N."/>
        </authorList>
    </citation>
    <scope>NUCLEOTIDE SEQUENCE [LARGE SCALE GENOMIC DNA]</scope>
    <source>
        <strain evidence="17 18">DSM 16981</strain>
    </source>
</reference>
<feature type="binding site" evidence="15">
    <location>
        <begin position="103"/>
        <end position="106"/>
    </location>
    <ligand>
        <name>ATP</name>
        <dbReference type="ChEBI" id="CHEBI:30616"/>
    </ligand>
</feature>
<dbReference type="GO" id="GO:0061621">
    <property type="term" value="P:canonical glycolysis"/>
    <property type="evidence" value="ECO:0007669"/>
    <property type="project" value="TreeGrafter"/>
</dbReference>
<dbReference type="EC" id="2.7.1.11" evidence="15"/>
<dbReference type="PANTHER" id="PTHR13697">
    <property type="entry name" value="PHOSPHOFRUCTOKINASE"/>
    <property type="match status" value="1"/>
</dbReference>
<feature type="binding site" description="in other chain" evidence="15">
    <location>
        <begin position="186"/>
        <end position="188"/>
    </location>
    <ligand>
        <name>ADP</name>
        <dbReference type="ChEBI" id="CHEBI:456216"/>
        <note>allosteric activator; ligand shared between dimeric partners</note>
    </ligand>
</feature>
<comment type="catalytic activity">
    <reaction evidence="14 15">
        <text>beta-D-fructose 6-phosphate + ATP = beta-D-fructose 1,6-bisphosphate + ADP + H(+)</text>
        <dbReference type="Rhea" id="RHEA:16109"/>
        <dbReference type="ChEBI" id="CHEBI:15378"/>
        <dbReference type="ChEBI" id="CHEBI:30616"/>
        <dbReference type="ChEBI" id="CHEBI:32966"/>
        <dbReference type="ChEBI" id="CHEBI:57634"/>
        <dbReference type="ChEBI" id="CHEBI:456216"/>
        <dbReference type="EC" id="2.7.1.11"/>
    </reaction>
</comment>
<feature type="binding site" evidence="15">
    <location>
        <position position="12"/>
    </location>
    <ligand>
        <name>ATP</name>
        <dbReference type="ChEBI" id="CHEBI:30616"/>
    </ligand>
</feature>
<dbReference type="STRING" id="349095.SAMN05660299_00363"/>
<feature type="binding site" description="in other chain" evidence="15">
    <location>
        <begin position="251"/>
        <end position="254"/>
    </location>
    <ligand>
        <name>substrate</name>
        <note>ligand shared between dimeric partners</note>
    </ligand>
</feature>
<dbReference type="RefSeq" id="WP_091647645.1">
    <property type="nucleotide sequence ID" value="NZ_FNHQ01000002.1"/>
</dbReference>
<feature type="binding site" description="in other chain" evidence="15">
    <location>
        <begin position="126"/>
        <end position="128"/>
    </location>
    <ligand>
        <name>substrate</name>
        <note>ligand shared between dimeric partners</note>
    </ligand>
</feature>
<comment type="subcellular location">
    <subcellularLocation>
        <location evidence="3 15">Cytoplasm</location>
    </subcellularLocation>
</comment>
<evidence type="ECO:0000313" key="17">
    <source>
        <dbReference type="EMBL" id="SDM17216.1"/>
    </source>
</evidence>